<feature type="compositionally biased region" description="Polar residues" evidence="2">
    <location>
        <begin position="164"/>
        <end position="175"/>
    </location>
</feature>
<feature type="region of interest" description="Disordered" evidence="2">
    <location>
        <begin position="34"/>
        <end position="81"/>
    </location>
</feature>
<evidence type="ECO:0000313" key="4">
    <source>
        <dbReference type="EMBL" id="GMM56195.1"/>
    </source>
</evidence>
<organism evidence="4 5">
    <name type="scientific">Maudiozyma humilis</name>
    <name type="common">Sour dough yeast</name>
    <name type="synonym">Kazachstania humilis</name>
    <dbReference type="NCBI Taxonomy" id="51915"/>
    <lineage>
        <taxon>Eukaryota</taxon>
        <taxon>Fungi</taxon>
        <taxon>Dikarya</taxon>
        <taxon>Ascomycota</taxon>
        <taxon>Saccharomycotina</taxon>
        <taxon>Saccharomycetes</taxon>
        <taxon>Saccharomycetales</taxon>
        <taxon>Saccharomycetaceae</taxon>
        <taxon>Maudiozyma</taxon>
    </lineage>
</organism>
<feature type="region of interest" description="Disordered" evidence="2">
    <location>
        <begin position="164"/>
        <end position="194"/>
    </location>
</feature>
<reference evidence="4 5" key="1">
    <citation type="journal article" date="2023" name="Elife">
        <title>Identification of key yeast species and microbe-microbe interactions impacting larval growth of Drosophila in the wild.</title>
        <authorList>
            <person name="Mure A."/>
            <person name="Sugiura Y."/>
            <person name="Maeda R."/>
            <person name="Honda K."/>
            <person name="Sakurai N."/>
            <person name="Takahashi Y."/>
            <person name="Watada M."/>
            <person name="Katoh T."/>
            <person name="Gotoh A."/>
            <person name="Gotoh Y."/>
            <person name="Taniguchi I."/>
            <person name="Nakamura K."/>
            <person name="Hayashi T."/>
            <person name="Katayama T."/>
            <person name="Uemura T."/>
            <person name="Hattori Y."/>
        </authorList>
    </citation>
    <scope>NUCLEOTIDE SEQUENCE [LARGE SCALE GENOMIC DNA]</scope>
    <source>
        <strain evidence="4 5">KH-74</strain>
    </source>
</reference>
<proteinExistence type="predicted"/>
<evidence type="ECO:0000313" key="5">
    <source>
        <dbReference type="Proteomes" id="UP001377567"/>
    </source>
</evidence>
<feature type="transmembrane region" description="Helical" evidence="3">
    <location>
        <begin position="526"/>
        <end position="547"/>
    </location>
</feature>
<keyword evidence="3" id="KW-1133">Transmembrane helix</keyword>
<feature type="coiled-coil region" evidence="1">
    <location>
        <begin position="479"/>
        <end position="506"/>
    </location>
</feature>
<keyword evidence="1" id="KW-0175">Coiled coil</keyword>
<keyword evidence="3" id="KW-0812">Transmembrane</keyword>
<protein>
    <recommendedName>
        <fullName evidence="6">t-SNARE coiled-coil homology domain-containing protein</fullName>
    </recommendedName>
</protein>
<feature type="compositionally biased region" description="Low complexity" evidence="2">
    <location>
        <begin position="262"/>
        <end position="278"/>
    </location>
</feature>
<evidence type="ECO:0000256" key="1">
    <source>
        <dbReference type="SAM" id="Coils"/>
    </source>
</evidence>
<dbReference type="AlphaFoldDB" id="A0AAV5RXQ1"/>
<feature type="region of interest" description="Disordered" evidence="2">
    <location>
        <begin position="344"/>
        <end position="374"/>
    </location>
</feature>
<name>A0AAV5RXQ1_MAUHU</name>
<accession>A0AAV5RXQ1</accession>
<comment type="caution">
    <text evidence="4">The sequence shown here is derived from an EMBL/GenBank/DDBJ whole genome shotgun (WGS) entry which is preliminary data.</text>
</comment>
<dbReference type="Proteomes" id="UP001377567">
    <property type="component" value="Unassembled WGS sequence"/>
</dbReference>
<keyword evidence="5" id="KW-1185">Reference proteome</keyword>
<feature type="compositionally biased region" description="Low complexity" evidence="2">
    <location>
        <begin position="176"/>
        <end position="192"/>
    </location>
</feature>
<sequence>MDLLVGRMERTDRHGIPPFLTMSSSDNIRPLGAIRPGNNTNSANSQLKSPLIAVNDIPLRPPAKRSPMPEKQAQAQGATGQSMVDLRGYFNIEGVDNEHAMESDSEDEEERATSHIAKGTLHPHPRSHAHHSHDNVLDYCAAGSGMFSDLEFTFHASPKSRSLAVSHSPSRLNNTQSQSQSQSRQSSMSDFSSMHRRSSLFLSTPSSMFLKNNRSMSSHFGSSGCNKKRLVNQFLRPSDMDNAAAMASVQQQQQLAQLQPPLLSDRTSSHSASSSLSGGKVGGPHLQNVLYRDLDASTSISDPPSLLANSHTLLKDFAPQSIASSRYPSSVDIQALRQDPNAAPQFRDVNYSGKQQQRTGDTVSEKEAAAVADATGPPAVNMSLYYDKHIQASLGNLQMRLRDTFQSSVIQEESKFDTLMQHFDSLAAEYTSVDTSVRALHDTLQTSFKTNVQDRFNEADPTSLRCQLNTTIGTCVADLQNLEDRMHRCQDRLADQRETIRRLDNLLAVENSLLQLEQGTKTVHRYKYFVCDVLILAVAVAVLRLYVTLPFM</sequence>
<feature type="region of interest" description="Disordered" evidence="2">
    <location>
        <begin position="262"/>
        <end position="284"/>
    </location>
</feature>
<feature type="compositionally biased region" description="Polar residues" evidence="2">
    <location>
        <begin position="37"/>
        <end position="48"/>
    </location>
</feature>
<feature type="compositionally biased region" description="Polar residues" evidence="2">
    <location>
        <begin position="352"/>
        <end position="362"/>
    </location>
</feature>
<evidence type="ECO:0000256" key="3">
    <source>
        <dbReference type="SAM" id="Phobius"/>
    </source>
</evidence>
<evidence type="ECO:0008006" key="6">
    <source>
        <dbReference type="Google" id="ProtNLM"/>
    </source>
</evidence>
<keyword evidence="3" id="KW-0472">Membrane</keyword>
<evidence type="ECO:0000256" key="2">
    <source>
        <dbReference type="SAM" id="MobiDB-lite"/>
    </source>
</evidence>
<gene>
    <name evidence="4" type="ORF">DAKH74_028110</name>
</gene>
<dbReference type="EMBL" id="BTGD01000008">
    <property type="protein sequence ID" value="GMM56195.1"/>
    <property type="molecule type" value="Genomic_DNA"/>
</dbReference>